<evidence type="ECO:0000313" key="4">
    <source>
        <dbReference type="Proteomes" id="UP001228376"/>
    </source>
</evidence>
<name>A0ABU5CLB5_9BACI</name>
<reference evidence="3 4" key="1">
    <citation type="submission" date="2023-10" db="EMBL/GenBank/DDBJ databases">
        <title>179-bfca-hs.</title>
        <authorList>
            <person name="Miliotis G."/>
            <person name="Sengupta P."/>
            <person name="Hameed A."/>
            <person name="Chuvochina M."/>
            <person name="Mcdonagh F."/>
            <person name="Simpson A.C."/>
            <person name="Singh N.K."/>
            <person name="Rekha P.D."/>
            <person name="Raman K."/>
            <person name="Hugenholtz P."/>
            <person name="Venkateswaran K."/>
        </authorList>
    </citation>
    <scope>NUCLEOTIDE SEQUENCE [LARGE SCALE GENOMIC DNA]</scope>
    <source>
        <strain evidence="3 4">179-BFC-A-HS</strain>
    </source>
</reference>
<dbReference type="Proteomes" id="UP001228376">
    <property type="component" value="Unassembled WGS sequence"/>
</dbReference>
<dbReference type="InterPro" id="IPR024047">
    <property type="entry name" value="MM3350-like_sf"/>
</dbReference>
<proteinExistence type="predicted"/>
<keyword evidence="4" id="KW-1185">Reference proteome</keyword>
<organism evidence="3 4">
    <name type="scientific">Tigheibacillus jepli</name>
    <dbReference type="NCBI Taxonomy" id="3035914"/>
    <lineage>
        <taxon>Bacteria</taxon>
        <taxon>Bacillati</taxon>
        <taxon>Bacillota</taxon>
        <taxon>Bacilli</taxon>
        <taxon>Bacillales</taxon>
        <taxon>Bacillaceae</taxon>
        <taxon>Tigheibacillus</taxon>
    </lineage>
</organism>
<dbReference type="InterPro" id="IPR012912">
    <property type="entry name" value="Plasmid_pRiA4b_Orf3-like"/>
</dbReference>
<dbReference type="EMBL" id="JAROCA020000003">
    <property type="protein sequence ID" value="MDY0407152.1"/>
    <property type="molecule type" value="Genomic_DNA"/>
</dbReference>
<feature type="domain" description="Plasmid pRiA4b Orf3-like" evidence="1">
    <location>
        <begin position="2"/>
        <end position="144"/>
    </location>
</feature>
<protein>
    <submittedName>
        <fullName evidence="3">Plasmid pRiA4b ORF-3 family protein</fullName>
    </submittedName>
</protein>
<dbReference type="Pfam" id="PF07929">
    <property type="entry name" value="PRiA4_ORF3"/>
    <property type="match status" value="1"/>
</dbReference>
<dbReference type="PANTHER" id="PTHR41878:SF1">
    <property type="entry name" value="TNPR PROTEIN"/>
    <property type="match status" value="1"/>
</dbReference>
<dbReference type="SUPFAM" id="SSF159941">
    <property type="entry name" value="MM3350-like"/>
    <property type="match status" value="1"/>
</dbReference>
<dbReference type="PANTHER" id="PTHR41878">
    <property type="entry name" value="LEXA REPRESSOR-RELATED"/>
    <property type="match status" value="1"/>
</dbReference>
<evidence type="ECO:0000313" key="3">
    <source>
        <dbReference type="EMBL" id="MDY0407152.1"/>
    </source>
</evidence>
<dbReference type="RefSeq" id="WP_320385170.1">
    <property type="nucleotide sequence ID" value="NZ_JAROCA020000003.1"/>
</dbReference>
<sequence>MIYEFKITLNEAGIPIWRTIQMDSNATCHDLHRVIQVVFDWDNYHLHSFSVQRSNGRRMKGVKIEPRSESGENYFWDGEMYDEDQVQLSDWFKMPHDKMRYTYDDFVDDWRHDVVLSKIMQPEKGVLYPRCIGAEYVTPEEDSGFQEEIDLDHPHPEVQVKEINDNIHKFLSDMLAEVPIDIKNHWEEVLSKAKRFHRLNPWKWMDDRHIFVVVDPITKEKLFCSILGAEAETFGLAIYIGKDGFRILEHILDESADYDKIAMNQRCLLLSFEDRQDLDKADYALIKTYGIPFRGKKPGRSFAALYRVMRHGFWMMKNHE</sequence>
<dbReference type="Gene3D" id="3.10.290.30">
    <property type="entry name" value="MM3350-like"/>
    <property type="match status" value="1"/>
</dbReference>
<evidence type="ECO:0000259" key="2">
    <source>
        <dbReference type="Pfam" id="PF23988"/>
    </source>
</evidence>
<feature type="domain" description="DUF7309" evidence="2">
    <location>
        <begin position="186"/>
        <end position="302"/>
    </location>
</feature>
<evidence type="ECO:0000259" key="1">
    <source>
        <dbReference type="Pfam" id="PF07929"/>
    </source>
</evidence>
<dbReference type="InterPro" id="IPR055733">
    <property type="entry name" value="DUF7309"/>
</dbReference>
<gene>
    <name evidence="3" type="ORF">P5G51_019080</name>
</gene>
<comment type="caution">
    <text evidence="3">The sequence shown here is derived from an EMBL/GenBank/DDBJ whole genome shotgun (WGS) entry which is preliminary data.</text>
</comment>
<dbReference type="Pfam" id="PF23988">
    <property type="entry name" value="DUF7309"/>
    <property type="match status" value="1"/>
</dbReference>
<accession>A0ABU5CLB5</accession>